<dbReference type="SUPFAM" id="SSF54211">
    <property type="entry name" value="Ribosomal protein S5 domain 2-like"/>
    <property type="match status" value="1"/>
</dbReference>
<keyword evidence="2" id="KW-0547">Nucleotide-binding</keyword>
<evidence type="ECO:0000256" key="2">
    <source>
        <dbReference type="ARBA" id="ARBA00022741"/>
    </source>
</evidence>
<dbReference type="AlphaFoldDB" id="A0A1F5NSF9"/>
<keyword evidence="3" id="KW-0067">ATP-binding</keyword>
<dbReference type="InterPro" id="IPR045006">
    <property type="entry name" value="CHLI-like"/>
</dbReference>
<gene>
    <name evidence="5" type="ORF">A2660_01320</name>
</gene>
<dbReference type="InterPro" id="IPR025158">
    <property type="entry name" value="Mg_chelat-rel_C"/>
</dbReference>
<dbReference type="NCBIfam" id="TIGR00368">
    <property type="entry name" value="YifB family Mg chelatase-like AAA ATPase"/>
    <property type="match status" value="1"/>
</dbReference>
<accession>A0A1F5NSF9</accession>
<evidence type="ECO:0000256" key="1">
    <source>
        <dbReference type="ARBA" id="ARBA00006354"/>
    </source>
</evidence>
<dbReference type="PANTHER" id="PTHR32039">
    <property type="entry name" value="MAGNESIUM-CHELATASE SUBUNIT CHLI"/>
    <property type="match status" value="1"/>
</dbReference>
<dbReference type="InterPro" id="IPR004482">
    <property type="entry name" value="Mg_chelat-rel"/>
</dbReference>
<dbReference type="InterPro" id="IPR020568">
    <property type="entry name" value="Ribosomal_Su5_D2-typ_SF"/>
</dbReference>
<dbReference type="EMBL" id="MFEJ01000011">
    <property type="protein sequence ID" value="OGE80482.1"/>
    <property type="molecule type" value="Genomic_DNA"/>
</dbReference>
<feature type="domain" description="MCM C-terminal AAA(+) ATPase" evidence="4">
    <location>
        <begin position="292"/>
        <end position="387"/>
    </location>
</feature>
<dbReference type="Gene3D" id="3.30.230.10">
    <property type="match status" value="1"/>
</dbReference>
<dbReference type="PROSITE" id="PS50051">
    <property type="entry name" value="MCM_2"/>
    <property type="match status" value="1"/>
</dbReference>
<dbReference type="PRINTS" id="PR01657">
    <property type="entry name" value="MCMFAMILY"/>
</dbReference>
<dbReference type="SMART" id="SM00382">
    <property type="entry name" value="AAA"/>
    <property type="match status" value="1"/>
</dbReference>
<organism evidence="5 6">
    <name type="scientific">Candidatus Doudnabacteria bacterium RIFCSPHIGHO2_01_FULL_45_18</name>
    <dbReference type="NCBI Taxonomy" id="1817823"/>
    <lineage>
        <taxon>Bacteria</taxon>
        <taxon>Candidatus Doudnaibacteriota</taxon>
    </lineage>
</organism>
<protein>
    <submittedName>
        <fullName evidence="5">Magnesium chelatase</fullName>
    </submittedName>
</protein>
<dbReference type="Pfam" id="PF13335">
    <property type="entry name" value="Mg_chelatase_C"/>
    <property type="match status" value="1"/>
</dbReference>
<dbReference type="InterPro" id="IPR003593">
    <property type="entry name" value="AAA+_ATPase"/>
</dbReference>
<dbReference type="InterPro" id="IPR014721">
    <property type="entry name" value="Ribsml_uS5_D2-typ_fold_subgr"/>
</dbReference>
<evidence type="ECO:0000256" key="3">
    <source>
        <dbReference type="ARBA" id="ARBA00022840"/>
    </source>
</evidence>
<evidence type="ECO:0000313" key="5">
    <source>
        <dbReference type="EMBL" id="OGE80482.1"/>
    </source>
</evidence>
<dbReference type="Gene3D" id="3.40.50.300">
    <property type="entry name" value="P-loop containing nucleotide triphosphate hydrolases"/>
    <property type="match status" value="1"/>
</dbReference>
<dbReference type="InterPro" id="IPR001208">
    <property type="entry name" value="MCM_dom"/>
</dbReference>
<comment type="similarity">
    <text evidence="1">Belongs to the Mg-chelatase subunits D/I family. ComM subfamily.</text>
</comment>
<dbReference type="InterPro" id="IPR027417">
    <property type="entry name" value="P-loop_NTPase"/>
</dbReference>
<dbReference type="Proteomes" id="UP000176233">
    <property type="component" value="Unassembled WGS sequence"/>
</dbReference>
<evidence type="ECO:0000313" key="6">
    <source>
        <dbReference type="Proteomes" id="UP000176233"/>
    </source>
</evidence>
<dbReference type="SUPFAM" id="SSF52540">
    <property type="entry name" value="P-loop containing nucleoside triphosphate hydrolases"/>
    <property type="match status" value="1"/>
</dbReference>
<dbReference type="Pfam" id="PF01078">
    <property type="entry name" value="Mg_chelatase"/>
    <property type="match status" value="1"/>
</dbReference>
<comment type="caution">
    <text evidence="5">The sequence shown here is derived from an EMBL/GenBank/DDBJ whole genome shotgun (WGS) entry which is preliminary data.</text>
</comment>
<evidence type="ECO:0000259" key="4">
    <source>
        <dbReference type="PROSITE" id="PS50051"/>
    </source>
</evidence>
<dbReference type="InterPro" id="IPR000523">
    <property type="entry name" value="Mg_chelatse_chII-like_cat_dom"/>
</dbReference>
<proteinExistence type="inferred from homology"/>
<reference evidence="5 6" key="1">
    <citation type="journal article" date="2016" name="Nat. Commun.">
        <title>Thousands of microbial genomes shed light on interconnected biogeochemical processes in an aquifer system.</title>
        <authorList>
            <person name="Anantharaman K."/>
            <person name="Brown C.T."/>
            <person name="Hug L.A."/>
            <person name="Sharon I."/>
            <person name="Castelle C.J."/>
            <person name="Probst A.J."/>
            <person name="Thomas B.C."/>
            <person name="Singh A."/>
            <person name="Wilkins M.J."/>
            <person name="Karaoz U."/>
            <person name="Brodie E.L."/>
            <person name="Williams K.H."/>
            <person name="Hubbard S.S."/>
            <person name="Banfield J.F."/>
        </authorList>
    </citation>
    <scope>NUCLEOTIDE SEQUENCE [LARGE SCALE GENOMIC DNA]</scope>
</reference>
<dbReference type="PANTHER" id="PTHR32039:SF7">
    <property type="entry name" value="COMPETENCE PROTEIN COMM"/>
    <property type="match status" value="1"/>
</dbReference>
<dbReference type="Pfam" id="PF13541">
    <property type="entry name" value="ChlI"/>
    <property type="match status" value="1"/>
</dbReference>
<dbReference type="GO" id="GO:0003677">
    <property type="term" value="F:DNA binding"/>
    <property type="evidence" value="ECO:0007669"/>
    <property type="project" value="InterPro"/>
</dbReference>
<sequence length="506" mass="54996">MASKVFSAALVGLTANPVEVEVDVSGGLPKTIIVGLPDTAVQEARERVKSAIRNSNAVYPPSHVSINLAPADLPKNGSHFDLPIAISVLLNSGQIFFEPKAKLFLGELALDGNLRPVSGVLPIALMAREQGFKKLFIPKENSREASLVTGIEIIPIKNLYEIIGYLQNLIKIPPLQPANWEEILRSPEPSFNMKLVKGQEAAKRALEIAAAGGHNLLLSGPPGTGKTLLAKALPSILPKLTVDEALEITKIYSVAGLLNVTKALVTQRVFRSPHHTSSSVALVGGGSHPKPGEISLSHRGVLFLDEFPEFSRNVLENLRQPLEDGIVTVARAAATVTFPAQFTLVAAQNPCPCGYYSDPIKSCICSPGQIMKYQKKISGPLLDRIDLCVEVGRIEYDKLSSDTVGESSEDIQVRVQKARDIQTKRFANHPGINTNSEMSIKEIKEFCKLGAAEQNFMKTAVVKMYLSARSYHRILKLARTIADLENNPVTTVTHLAEALQYRPKVD</sequence>
<name>A0A1F5NSF9_9BACT</name>
<dbReference type="GO" id="GO:0005524">
    <property type="term" value="F:ATP binding"/>
    <property type="evidence" value="ECO:0007669"/>
    <property type="project" value="UniProtKB-KW"/>
</dbReference>